<reference evidence="1" key="1">
    <citation type="submission" date="2021-11" db="EMBL/GenBank/DDBJ databases">
        <authorList>
            <consortium name="Genoscope - CEA"/>
            <person name="William W."/>
        </authorList>
    </citation>
    <scope>NUCLEOTIDE SEQUENCE</scope>
</reference>
<name>A0A8J2SBI3_9STRA</name>
<evidence type="ECO:0000313" key="2">
    <source>
        <dbReference type="Proteomes" id="UP000789595"/>
    </source>
</evidence>
<comment type="caution">
    <text evidence="1">The sequence shown here is derived from an EMBL/GenBank/DDBJ whole genome shotgun (WGS) entry which is preliminary data.</text>
</comment>
<keyword evidence="2" id="KW-1185">Reference proteome</keyword>
<protein>
    <recommendedName>
        <fullName evidence="3">F-box domain-containing protein</fullName>
    </recommendedName>
</protein>
<evidence type="ECO:0008006" key="3">
    <source>
        <dbReference type="Google" id="ProtNLM"/>
    </source>
</evidence>
<sequence length="367" mass="41178">MLGALPDDINLHVVDFCAPDCVGPLAVSSRAQRDLLKKDDLAWCGRLVARWPREGAALCSVRPRATARQLYRAFDTRKDARTNILRRPERCVGNEASKKILYRRDCENADPDRLVFIVCVGPFAGEAEWDPNSDLAAGVRWEPDASETRFDDVKLPEGTEWHRMGSEECEEAVGVHVAQTLHVIDMRTLRCVTLFSDMLTWSVEVMDGYARYALPEDDGNLQAYSSDTAFFRHNLLTEFPEDYGYGRLENLYDAGRLGSVGAYAIEHTMADPTLQLFHDDSGVLRLKHVHVNFAHGSAFVTMRSHIEVSEFFIDMIEQTHDAAWLRAPHPADATAWFDNGNGLADNRRRGVREMGPTPLALADAGAW</sequence>
<proteinExistence type="predicted"/>
<evidence type="ECO:0000313" key="1">
    <source>
        <dbReference type="EMBL" id="CAH0364499.1"/>
    </source>
</evidence>
<gene>
    <name evidence="1" type="ORF">PECAL_1P08640</name>
</gene>
<organism evidence="1 2">
    <name type="scientific">Pelagomonas calceolata</name>
    <dbReference type="NCBI Taxonomy" id="35677"/>
    <lineage>
        <taxon>Eukaryota</taxon>
        <taxon>Sar</taxon>
        <taxon>Stramenopiles</taxon>
        <taxon>Ochrophyta</taxon>
        <taxon>Pelagophyceae</taxon>
        <taxon>Pelagomonadales</taxon>
        <taxon>Pelagomonadaceae</taxon>
        <taxon>Pelagomonas</taxon>
    </lineage>
</organism>
<dbReference type="Proteomes" id="UP000789595">
    <property type="component" value="Unassembled WGS sequence"/>
</dbReference>
<dbReference type="EMBL" id="CAKKNE010000001">
    <property type="protein sequence ID" value="CAH0364499.1"/>
    <property type="molecule type" value="Genomic_DNA"/>
</dbReference>
<accession>A0A8J2SBI3</accession>
<dbReference type="AlphaFoldDB" id="A0A8J2SBI3"/>